<dbReference type="OrthoDB" id="9788959at2"/>
<sequence length="154" mass="17164">MNLSLILIPVDFSDCAAHGVAYAKKLTEKFNAECILIHVIDEAIARQISQYCKETLDKTKERLINQAHQAMRAFIDRNDAKSIVKDTIVSFGTPFQEISIKARELQVDLILMGGYGSRGKGQLSEIFFGSTVEKVVRLLPCPVLCVPYGWGEES</sequence>
<organism evidence="3 4">
    <name type="scientific">Dissulfuribacter thermophilus</name>
    <dbReference type="NCBI Taxonomy" id="1156395"/>
    <lineage>
        <taxon>Bacteria</taxon>
        <taxon>Pseudomonadati</taxon>
        <taxon>Thermodesulfobacteriota</taxon>
        <taxon>Dissulfuribacteria</taxon>
        <taxon>Dissulfuribacterales</taxon>
        <taxon>Dissulfuribacteraceae</taxon>
        <taxon>Dissulfuribacter</taxon>
    </lineage>
</organism>
<dbReference type="CDD" id="cd00293">
    <property type="entry name" value="USP-like"/>
    <property type="match status" value="1"/>
</dbReference>
<dbReference type="AlphaFoldDB" id="A0A1B9F338"/>
<evidence type="ECO:0000313" key="4">
    <source>
        <dbReference type="Proteomes" id="UP000093080"/>
    </source>
</evidence>
<keyword evidence="4" id="KW-1185">Reference proteome</keyword>
<dbReference type="Gene3D" id="3.40.50.620">
    <property type="entry name" value="HUPs"/>
    <property type="match status" value="1"/>
</dbReference>
<dbReference type="SUPFAM" id="SSF52402">
    <property type="entry name" value="Adenine nucleotide alpha hydrolases-like"/>
    <property type="match status" value="1"/>
</dbReference>
<dbReference type="InterPro" id="IPR014729">
    <property type="entry name" value="Rossmann-like_a/b/a_fold"/>
</dbReference>
<dbReference type="PANTHER" id="PTHR46268:SF22">
    <property type="entry name" value="SENSOR PROTEIN KDPD-RELATED"/>
    <property type="match status" value="1"/>
</dbReference>
<proteinExistence type="inferred from homology"/>
<dbReference type="InterPro" id="IPR006016">
    <property type="entry name" value="UspA"/>
</dbReference>
<evidence type="ECO:0000313" key="3">
    <source>
        <dbReference type="EMBL" id="OCC14283.1"/>
    </source>
</evidence>
<dbReference type="Proteomes" id="UP000093080">
    <property type="component" value="Unassembled WGS sequence"/>
</dbReference>
<evidence type="ECO:0000256" key="1">
    <source>
        <dbReference type="ARBA" id="ARBA00008791"/>
    </source>
</evidence>
<comment type="caution">
    <text evidence="3">The sequence shown here is derived from an EMBL/GenBank/DDBJ whole genome shotgun (WGS) entry which is preliminary data.</text>
</comment>
<dbReference type="PRINTS" id="PR01438">
    <property type="entry name" value="UNVRSLSTRESS"/>
</dbReference>
<gene>
    <name evidence="3" type="ORF">DBT_2272</name>
</gene>
<protein>
    <submittedName>
        <fullName evidence="3">Universal stress protein UspA</fullName>
    </submittedName>
</protein>
<name>A0A1B9F338_9BACT</name>
<dbReference type="EMBL" id="MAGO01000014">
    <property type="protein sequence ID" value="OCC14283.1"/>
    <property type="molecule type" value="Genomic_DNA"/>
</dbReference>
<reference evidence="3 4" key="1">
    <citation type="submission" date="2016-06" db="EMBL/GenBank/DDBJ databases">
        <title>Respiratory ammonification of nitrate coupled to the oxidation of elemental sulfur in deep-sea autotrophic thermophilic bacteria.</title>
        <authorList>
            <person name="Slobodkina G.B."/>
            <person name="Mardanov A.V."/>
            <person name="Ravin N.V."/>
            <person name="Frolova A.A."/>
            <person name="Viryasiv M.B."/>
            <person name="Chernyh N.A."/>
            <person name="Bonch-Osmolovskaya E.A."/>
            <person name="Slobodkin A.I."/>
        </authorList>
    </citation>
    <scope>NUCLEOTIDE SEQUENCE [LARGE SCALE GENOMIC DNA]</scope>
    <source>
        <strain evidence="3 4">S69</strain>
    </source>
</reference>
<dbReference type="Pfam" id="PF00582">
    <property type="entry name" value="Usp"/>
    <property type="match status" value="1"/>
</dbReference>
<comment type="similarity">
    <text evidence="1">Belongs to the universal stress protein A family.</text>
</comment>
<feature type="domain" description="UspA" evidence="2">
    <location>
        <begin position="6"/>
        <end position="147"/>
    </location>
</feature>
<dbReference type="InterPro" id="IPR006015">
    <property type="entry name" value="Universal_stress_UspA"/>
</dbReference>
<evidence type="ECO:0000259" key="2">
    <source>
        <dbReference type="Pfam" id="PF00582"/>
    </source>
</evidence>
<dbReference type="RefSeq" id="WP_067620403.1">
    <property type="nucleotide sequence ID" value="NZ_MAGO01000014.1"/>
</dbReference>
<accession>A0A1B9F338</accession>
<dbReference type="PANTHER" id="PTHR46268">
    <property type="entry name" value="STRESS RESPONSE PROTEIN NHAX"/>
    <property type="match status" value="1"/>
</dbReference>
<dbReference type="STRING" id="1156395.DBT_2272"/>